<organism evidence="3 4">
    <name type="scientific">Mangrovibacillus cuniculi</name>
    <dbReference type="NCBI Taxonomy" id="2593652"/>
    <lineage>
        <taxon>Bacteria</taxon>
        <taxon>Bacillati</taxon>
        <taxon>Bacillota</taxon>
        <taxon>Bacilli</taxon>
        <taxon>Bacillales</taxon>
        <taxon>Bacillaceae</taxon>
        <taxon>Mangrovibacillus</taxon>
    </lineage>
</organism>
<feature type="compositionally biased region" description="Acidic residues" evidence="1">
    <location>
        <begin position="64"/>
        <end position="73"/>
    </location>
</feature>
<keyword evidence="4" id="KW-1185">Reference proteome</keyword>
<proteinExistence type="predicted"/>
<keyword evidence="2" id="KW-0812">Transmembrane</keyword>
<reference evidence="3 4" key="1">
    <citation type="submission" date="2019-07" db="EMBL/GenBank/DDBJ databases">
        <title>Genome sequence of 2 isolates from Red Sea Mangroves.</title>
        <authorList>
            <person name="Sefrji F."/>
            <person name="Michoud G."/>
            <person name="Merlino G."/>
            <person name="Daffonchio D."/>
        </authorList>
    </citation>
    <scope>NUCLEOTIDE SEQUENCE [LARGE SCALE GENOMIC DNA]</scope>
    <source>
        <strain evidence="3 4">R1DC41</strain>
    </source>
</reference>
<dbReference type="KEGG" id="mcui:G8O30_07565"/>
<keyword evidence="2" id="KW-1133">Transmembrane helix</keyword>
<protein>
    <submittedName>
        <fullName evidence="3">Stage III sporulation protein AG</fullName>
    </submittedName>
</protein>
<dbReference type="Proteomes" id="UP000593626">
    <property type="component" value="Chromosome"/>
</dbReference>
<dbReference type="RefSeq" id="WP_239674366.1">
    <property type="nucleotide sequence ID" value="NZ_CP049742.1"/>
</dbReference>
<name>A0A7S8CBA6_9BACI</name>
<evidence type="ECO:0000313" key="4">
    <source>
        <dbReference type="Proteomes" id="UP000593626"/>
    </source>
</evidence>
<evidence type="ECO:0000256" key="2">
    <source>
        <dbReference type="SAM" id="Phobius"/>
    </source>
</evidence>
<evidence type="ECO:0000256" key="1">
    <source>
        <dbReference type="SAM" id="MobiDB-lite"/>
    </source>
</evidence>
<dbReference type="AlphaFoldDB" id="A0A7S8CBA6"/>
<feature type="region of interest" description="Disordered" evidence="1">
    <location>
        <begin position="60"/>
        <end position="84"/>
    </location>
</feature>
<sequence length="224" mass="25017">MRERRGPLDWLKEKLFVAKDGQEDEIKKKPNLFHYVILVAVVGIGFMLLQDLISPKTAVPVEGQPEETSEEPVETFSSKSEKGTIPTSDFEAYYEDQLTDALQDVTGIGEVKVVVNVDASEKIVYEKNKSHQTQITKETDKQGGNRTIEDKTTDEQIVIIRNGESEQPIVIETKMPKIRGVLVVAEGADNIQVKKWIIESVTSALDVPIHRVAVMPKKSKGDES</sequence>
<accession>A0A7S8CBA6</accession>
<dbReference type="InterPro" id="IPR014195">
    <property type="entry name" value="Spore_III_AG"/>
</dbReference>
<feature type="transmembrane region" description="Helical" evidence="2">
    <location>
        <begin position="32"/>
        <end position="49"/>
    </location>
</feature>
<keyword evidence="2" id="KW-0472">Membrane</keyword>
<dbReference type="EMBL" id="CP049742">
    <property type="protein sequence ID" value="QPC46829.1"/>
    <property type="molecule type" value="Genomic_DNA"/>
</dbReference>
<gene>
    <name evidence="3" type="primary">spoIIIAG</name>
    <name evidence="3" type="ORF">G8O30_07565</name>
</gene>
<evidence type="ECO:0000313" key="3">
    <source>
        <dbReference type="EMBL" id="QPC46829.1"/>
    </source>
</evidence>
<dbReference type="NCBIfam" id="TIGR02830">
    <property type="entry name" value="spore_III_AG"/>
    <property type="match status" value="1"/>
</dbReference>